<name>A0ABT3TCJ6_9GAMM</name>
<dbReference type="SUPFAM" id="SSF53335">
    <property type="entry name" value="S-adenosyl-L-methionine-dependent methyltransferases"/>
    <property type="match status" value="1"/>
</dbReference>
<dbReference type="Gene3D" id="3.40.50.150">
    <property type="entry name" value="Vaccinia Virus protein VP39"/>
    <property type="match status" value="1"/>
</dbReference>
<dbReference type="EMBL" id="SHNN01000001">
    <property type="protein sequence ID" value="MCX2979714.1"/>
    <property type="molecule type" value="Genomic_DNA"/>
</dbReference>
<dbReference type="GO" id="GO:0032259">
    <property type="term" value="P:methylation"/>
    <property type="evidence" value="ECO:0007669"/>
    <property type="project" value="UniProtKB-KW"/>
</dbReference>
<evidence type="ECO:0000313" key="3">
    <source>
        <dbReference type="EMBL" id="MCX2979714.1"/>
    </source>
</evidence>
<keyword evidence="4" id="KW-1185">Reference proteome</keyword>
<dbReference type="InterPro" id="IPR041698">
    <property type="entry name" value="Methyltransf_25"/>
</dbReference>
<dbReference type="InterPro" id="IPR029063">
    <property type="entry name" value="SAM-dependent_MTases_sf"/>
</dbReference>
<dbReference type="InterPro" id="IPR016718">
    <property type="entry name" value="rRNA_m1G-MeTrfase_A_prd"/>
</dbReference>
<dbReference type="GO" id="GO:0008168">
    <property type="term" value="F:methyltransferase activity"/>
    <property type="evidence" value="ECO:0007669"/>
    <property type="project" value="UniProtKB-KW"/>
</dbReference>
<feature type="domain" description="Methyltransferase" evidence="1">
    <location>
        <begin position="94"/>
        <end position="178"/>
    </location>
</feature>
<evidence type="ECO:0000259" key="1">
    <source>
        <dbReference type="Pfam" id="PF13649"/>
    </source>
</evidence>
<protein>
    <submittedName>
        <fullName evidence="3">Methyltransferase domain-containing protein</fullName>
    </submittedName>
</protein>
<dbReference type="Proteomes" id="UP001143362">
    <property type="component" value="Unassembled WGS sequence"/>
</dbReference>
<dbReference type="PIRSF" id="PIRSF018249">
    <property type="entry name" value="MyrA_prd"/>
    <property type="match status" value="1"/>
</dbReference>
<reference evidence="3" key="1">
    <citation type="submission" date="2019-02" db="EMBL/GenBank/DDBJ databases">
        <authorList>
            <person name="Li S.-H."/>
        </authorList>
    </citation>
    <scope>NUCLEOTIDE SEQUENCE</scope>
    <source>
        <strain evidence="3">IMCC14734</strain>
    </source>
</reference>
<dbReference type="CDD" id="cd02440">
    <property type="entry name" value="AdoMet_MTases"/>
    <property type="match status" value="1"/>
</dbReference>
<comment type="caution">
    <text evidence="3">The sequence shown here is derived from an EMBL/GenBank/DDBJ whole genome shotgun (WGS) entry which is preliminary data.</text>
</comment>
<organism evidence="3 4">
    <name type="scientific">Candidatus Litorirhabdus singularis</name>
    <dbReference type="NCBI Taxonomy" id="2518993"/>
    <lineage>
        <taxon>Bacteria</taxon>
        <taxon>Pseudomonadati</taxon>
        <taxon>Pseudomonadota</taxon>
        <taxon>Gammaproteobacteria</taxon>
        <taxon>Cellvibrionales</taxon>
        <taxon>Halieaceae</taxon>
        <taxon>Candidatus Litorirhabdus</taxon>
    </lineage>
</organism>
<keyword evidence="3" id="KW-0489">Methyltransferase</keyword>
<gene>
    <name evidence="3" type="ORF">EYC98_02425</name>
</gene>
<accession>A0ABT3TCJ6</accession>
<dbReference type="RefSeq" id="WP_279243713.1">
    <property type="nucleotide sequence ID" value="NZ_SHNN01000001.1"/>
</dbReference>
<keyword evidence="3" id="KW-0808">Transferase</keyword>
<dbReference type="Pfam" id="PF21302">
    <property type="entry name" value="Zn_ribbon_RlmA"/>
    <property type="match status" value="1"/>
</dbReference>
<proteinExistence type="predicted"/>
<dbReference type="Pfam" id="PF13649">
    <property type="entry name" value="Methyltransf_25"/>
    <property type="match status" value="1"/>
</dbReference>
<evidence type="ECO:0000259" key="2">
    <source>
        <dbReference type="Pfam" id="PF21302"/>
    </source>
</evidence>
<dbReference type="InterPro" id="IPR048647">
    <property type="entry name" value="RlmA_N"/>
</dbReference>
<evidence type="ECO:0000313" key="4">
    <source>
        <dbReference type="Proteomes" id="UP001143362"/>
    </source>
</evidence>
<sequence length="282" mass="30486">MSFQAHEALCCPLDGLTLDLQSGVLACPQGHSFDVARQGYVNLLLAQEKRSRDPGDSKAMITARRNFLNAGYYAQLAAELARVAAAAGSGLSTVVDAGCGEGYYDAHLLEAVPDLADNFVGFDISKWAVQAAAPRVPATWLVASNRQIPLRDASADMLLSLFGFPELAEFGRVLKSGGLLLIAEAGTEHLLELRRLIYPQLTAKADDAKDSYAAAGFQLQQESRVTYTTAELPQERIAELLLMTPHLYRASAEGKARVAALQRLVVTIDVRFRLYSSAPFAV</sequence>
<feature type="domain" description="23S rRNA (guanine(745)-N(1))-methyltransferase N-terminal" evidence="2">
    <location>
        <begin position="10"/>
        <end position="52"/>
    </location>
</feature>